<dbReference type="SMART" id="SM00797">
    <property type="entry name" value="AHS2"/>
    <property type="match status" value="1"/>
</dbReference>
<comment type="cofactor">
    <cofactor evidence="1">
        <name>biotin</name>
        <dbReference type="ChEBI" id="CHEBI:57586"/>
    </cofactor>
</comment>
<dbReference type="SUPFAM" id="SSF56059">
    <property type="entry name" value="Glutathione synthetase ATP-binding domain-like"/>
    <property type="match status" value="1"/>
</dbReference>
<dbReference type="SUPFAM" id="SSF51246">
    <property type="entry name" value="Rudiment single hybrid motif"/>
    <property type="match status" value="1"/>
</dbReference>
<keyword evidence="2 11" id="KW-0436">Ligase</keyword>
<dbReference type="SMART" id="SM00796">
    <property type="entry name" value="AHS1"/>
    <property type="match status" value="1"/>
</dbReference>
<evidence type="ECO:0000256" key="2">
    <source>
        <dbReference type="ARBA" id="ARBA00022598"/>
    </source>
</evidence>
<keyword evidence="5 7" id="KW-0067">ATP-binding</keyword>
<dbReference type="CDD" id="cd06850">
    <property type="entry name" value="biotinyl_domain"/>
    <property type="match status" value="1"/>
</dbReference>
<dbReference type="NCBIfam" id="TIGR02712">
    <property type="entry name" value="urea_carbox"/>
    <property type="match status" value="1"/>
</dbReference>
<dbReference type="SMART" id="SM00878">
    <property type="entry name" value="Biotin_carb_C"/>
    <property type="match status" value="1"/>
</dbReference>
<dbReference type="PROSITE" id="PS00867">
    <property type="entry name" value="CPSASE_2"/>
    <property type="match status" value="1"/>
</dbReference>
<dbReference type="GO" id="GO:0004847">
    <property type="term" value="F:urea carboxylase activity"/>
    <property type="evidence" value="ECO:0007669"/>
    <property type="project" value="UniProtKB-EC"/>
</dbReference>
<dbReference type="Pfam" id="PF02786">
    <property type="entry name" value="CPSase_L_D2"/>
    <property type="match status" value="1"/>
</dbReference>
<evidence type="ECO:0000259" key="8">
    <source>
        <dbReference type="PROSITE" id="PS50968"/>
    </source>
</evidence>
<dbReference type="PROSITE" id="PS50979">
    <property type="entry name" value="BC"/>
    <property type="match status" value="1"/>
</dbReference>
<feature type="domain" description="ATP-grasp" evidence="9">
    <location>
        <begin position="120"/>
        <end position="317"/>
    </location>
</feature>
<feature type="domain" description="Lipoyl-binding" evidence="8">
    <location>
        <begin position="1126"/>
        <end position="1204"/>
    </location>
</feature>
<dbReference type="NCBIfam" id="TIGR00724">
    <property type="entry name" value="urea_amlyse_rel"/>
    <property type="match status" value="1"/>
</dbReference>
<sequence length="1205" mass="133604">MFTKVLIANRGEIACRIIRTLDRLSIASVAVYSEADAYARHVSCASESVAIGSALAADSYLRWEKILDAAKQTGAQAIHPGYGFLSENAEFAEACANQGIVFIGPTPAQMRSFGLKHTARELAAQNQVPLLPGTPLLESVEQAQEQAKAIAYPVMIKSTAGGGGIGLQLCHSEEKLAELFQTVQRLSQNNFKQGGVYLERYVQKARHIEVQIFGDGQGNVVALGERDCSVQRRNQKVIEETPAPLITNTLRQQLYDAALRLARAINYQSAGTVEFVFDVDRNEFYFLEVNTRLQVEHGVTEEVNGVDLVEWMIRLAAGDRTFLDNFQLQPQGHSIQVRLYAEDPGKNFQPSSGILTEVSFPDDVRCDTWIERGTEITPYYDPLVAKLIVHEESREKAIAKLKSALSSSQIAGIETNLDYLRQILDDPAFNTGNISTRFLDSFDYKPLTVDVLEPGAFSTIQDYPGRIGYWNVGVPPSGPMDQLAFRLANRLVGNSESAVGLEFTVVGPALRFNTDTVICLTGATMQAELDGNPVEFWTPLKVKAGSILRLKSLLGNGTRTYLAAHNGFNIPDYLGSKSTFTLGKFGGHCGRTLRTGDVLKLNPPITSSTPQTLPSQLIPEYPNHWEIGVLYGPHGAPDFFTDEDIEMIFSTDWEVHYNSARTGVRLIGPKPQWARKDGGEAGLHPSNIHDNAYAIGTIDFTGDMPIILGPDGPSLGGFVCPATIVQAELWKIGQLKPGNTVRFQRLTLAKALQQEFAQNEQIKTLVNQPIISSDRVSKATLSHPINEGAVLYEISESSKQVAVKYRRAGDDYVLIEYGSLILDLNLRFHVHALMNWLLENPLPGILDLTPGIRSLQIHYNNRILSLNKLLETLIAAEQKMPAIDEMEVPTRIVNLPLSWDDESTQLAIQKYMRSVNVNAPWCPSNIEFIRRINGLDSVDQVKEIVFNASYLVMGLGDVYLGAPVATPLDPRHRLVTTKYNPARTWTPENAVGIGGAYMCIYGMEGPGGYQFVGRTVQVWNTFRQTADFQEGKPWLLRFFDQIRFYPVSASELLKYREDFIHGRVQLDVQKEVFSLKQYNQFLNSIAPESAAFKAKQQAAFEAERERWAVDNLHIEDIDNVDFLPNEESFDLPPNSQVVAAHVPANVWQILVEKGAEVREGDRLIILESMKMEIAITSPSSGTVIEVLCTQGHMVSAGQALFVIQA</sequence>
<dbReference type="InterPro" id="IPR014084">
    <property type="entry name" value="Urea_COase"/>
</dbReference>
<dbReference type="Gene3D" id="3.30.1360.40">
    <property type="match status" value="1"/>
</dbReference>
<dbReference type="InterPro" id="IPR003778">
    <property type="entry name" value="CT_A_B"/>
</dbReference>
<dbReference type="Pfam" id="PF02626">
    <property type="entry name" value="CT_A_B"/>
    <property type="match status" value="1"/>
</dbReference>
<dbReference type="InterPro" id="IPR005479">
    <property type="entry name" value="CPAse_ATP-bd"/>
</dbReference>
<dbReference type="PROSITE" id="PS50968">
    <property type="entry name" value="BIOTINYL_LIPOYL"/>
    <property type="match status" value="1"/>
</dbReference>
<dbReference type="SUPFAM" id="SSF51230">
    <property type="entry name" value="Single hybrid motif"/>
    <property type="match status" value="1"/>
</dbReference>
<dbReference type="Gene3D" id="2.40.100.10">
    <property type="entry name" value="Cyclophilin-like"/>
    <property type="match status" value="2"/>
</dbReference>
<evidence type="ECO:0000256" key="6">
    <source>
        <dbReference type="ARBA" id="ARBA00023267"/>
    </source>
</evidence>
<dbReference type="InterPro" id="IPR011761">
    <property type="entry name" value="ATP-grasp"/>
</dbReference>
<proteinExistence type="predicted"/>
<dbReference type="EC" id="6.3.4.6" evidence="11"/>
<organism evidence="11">
    <name type="scientific">uncultured Coleofasciculus sp</name>
    <dbReference type="NCBI Taxonomy" id="1267456"/>
    <lineage>
        <taxon>Bacteria</taxon>
        <taxon>Bacillati</taxon>
        <taxon>Cyanobacteriota</taxon>
        <taxon>Cyanophyceae</taxon>
        <taxon>Coleofasciculales</taxon>
        <taxon>Coleofasciculaceae</taxon>
        <taxon>Coleofasciculus</taxon>
        <taxon>environmental samples</taxon>
    </lineage>
</organism>
<dbReference type="InterPro" id="IPR003833">
    <property type="entry name" value="CT_C_D"/>
</dbReference>
<dbReference type="InterPro" id="IPR029000">
    <property type="entry name" value="Cyclophilin-like_dom_sf"/>
</dbReference>
<dbReference type="Gene3D" id="3.30.470.20">
    <property type="entry name" value="ATP-grasp fold, B domain"/>
    <property type="match status" value="1"/>
</dbReference>
<dbReference type="Pfam" id="PF00289">
    <property type="entry name" value="Biotin_carb_N"/>
    <property type="match status" value="1"/>
</dbReference>
<dbReference type="InterPro" id="IPR016185">
    <property type="entry name" value="PreATP-grasp_dom_sf"/>
</dbReference>
<dbReference type="PROSITE" id="PS50975">
    <property type="entry name" value="ATP_GRASP"/>
    <property type="match status" value="1"/>
</dbReference>
<dbReference type="InterPro" id="IPR050856">
    <property type="entry name" value="Biotin_carboxylase_complex"/>
</dbReference>
<dbReference type="PANTHER" id="PTHR18866:SF128">
    <property type="entry name" value="UREA AMIDOLYASE"/>
    <property type="match status" value="1"/>
</dbReference>
<dbReference type="InterPro" id="IPR000089">
    <property type="entry name" value="Biotin_lipoyl"/>
</dbReference>
<dbReference type="SUPFAM" id="SSF160467">
    <property type="entry name" value="PH0987 N-terminal domain-like"/>
    <property type="match status" value="1"/>
</dbReference>
<dbReference type="InterPro" id="IPR011764">
    <property type="entry name" value="Biotin_carboxylation_dom"/>
</dbReference>
<dbReference type="SUPFAM" id="SSF50891">
    <property type="entry name" value="Cyclophilin-like"/>
    <property type="match status" value="2"/>
</dbReference>
<dbReference type="InterPro" id="IPR005482">
    <property type="entry name" value="Biotin_COase_C"/>
</dbReference>
<keyword evidence="4" id="KW-0378">Hydrolase</keyword>
<dbReference type="InterPro" id="IPR011053">
    <property type="entry name" value="Single_hybrid_motif"/>
</dbReference>
<dbReference type="GO" id="GO:0046872">
    <property type="term" value="F:metal ion binding"/>
    <property type="evidence" value="ECO:0007669"/>
    <property type="project" value="InterPro"/>
</dbReference>
<name>A0A6J4KE29_9CYAN</name>
<evidence type="ECO:0000256" key="1">
    <source>
        <dbReference type="ARBA" id="ARBA00001953"/>
    </source>
</evidence>
<dbReference type="AlphaFoldDB" id="A0A6J4KE29"/>
<evidence type="ECO:0000256" key="5">
    <source>
        <dbReference type="ARBA" id="ARBA00022840"/>
    </source>
</evidence>
<dbReference type="InterPro" id="IPR011054">
    <property type="entry name" value="Rudment_hybrid_motif"/>
</dbReference>
<dbReference type="GO" id="GO:0005524">
    <property type="term" value="F:ATP binding"/>
    <property type="evidence" value="ECO:0007669"/>
    <property type="project" value="UniProtKB-UniRule"/>
</dbReference>
<reference evidence="11" key="1">
    <citation type="submission" date="2020-02" db="EMBL/GenBank/DDBJ databases">
        <authorList>
            <person name="Meier V. D."/>
        </authorList>
    </citation>
    <scope>NUCLEOTIDE SEQUENCE</scope>
    <source>
        <strain evidence="11">AVDCRST_MAG92</strain>
    </source>
</reference>
<gene>
    <name evidence="11" type="ORF">AVDCRST_MAG92-5217</name>
</gene>
<protein>
    <submittedName>
        <fullName evidence="11">Urea carboxylase</fullName>
        <ecNumber evidence="11">6.3.4.6</ecNumber>
    </submittedName>
</protein>
<evidence type="ECO:0000256" key="7">
    <source>
        <dbReference type="PROSITE-ProRule" id="PRU00409"/>
    </source>
</evidence>
<dbReference type="GO" id="GO:0016787">
    <property type="term" value="F:hydrolase activity"/>
    <property type="evidence" value="ECO:0007669"/>
    <property type="project" value="UniProtKB-KW"/>
</dbReference>
<evidence type="ECO:0000313" key="11">
    <source>
        <dbReference type="EMBL" id="CAA9302225.1"/>
    </source>
</evidence>
<dbReference type="InterPro" id="IPR005481">
    <property type="entry name" value="BC-like_N"/>
</dbReference>
<evidence type="ECO:0000256" key="3">
    <source>
        <dbReference type="ARBA" id="ARBA00022741"/>
    </source>
</evidence>
<dbReference type="Pfam" id="PF00364">
    <property type="entry name" value="Biotin_lipoyl"/>
    <property type="match status" value="1"/>
</dbReference>
<dbReference type="FunFam" id="3.40.50.20:FF:000010">
    <property type="entry name" value="Propionyl-CoA carboxylase subunit alpha"/>
    <property type="match status" value="1"/>
</dbReference>
<dbReference type="Pfam" id="PF02682">
    <property type="entry name" value="CT_C_D"/>
    <property type="match status" value="1"/>
</dbReference>
<accession>A0A6J4KE29</accession>
<dbReference type="PROSITE" id="PS00866">
    <property type="entry name" value="CPSASE_1"/>
    <property type="match status" value="1"/>
</dbReference>
<evidence type="ECO:0000259" key="10">
    <source>
        <dbReference type="PROSITE" id="PS50979"/>
    </source>
</evidence>
<keyword evidence="6" id="KW-0092">Biotin</keyword>
<feature type="domain" description="Biotin carboxylation" evidence="10">
    <location>
        <begin position="1"/>
        <end position="444"/>
    </location>
</feature>
<evidence type="ECO:0000256" key="4">
    <source>
        <dbReference type="ARBA" id="ARBA00022801"/>
    </source>
</evidence>
<keyword evidence="3 7" id="KW-0547">Nucleotide-binding</keyword>
<dbReference type="Gene3D" id="2.40.50.100">
    <property type="match status" value="1"/>
</dbReference>
<dbReference type="EMBL" id="CADCTM010000897">
    <property type="protein sequence ID" value="CAA9302225.1"/>
    <property type="molecule type" value="Genomic_DNA"/>
</dbReference>
<dbReference type="PANTHER" id="PTHR18866">
    <property type="entry name" value="CARBOXYLASE:PYRUVATE/ACETYL-COA/PROPIONYL-COA CARBOXYLASE"/>
    <property type="match status" value="1"/>
</dbReference>
<dbReference type="SUPFAM" id="SSF52440">
    <property type="entry name" value="PreATP-grasp domain"/>
    <property type="match status" value="1"/>
</dbReference>
<evidence type="ECO:0000259" key="9">
    <source>
        <dbReference type="PROSITE" id="PS50975"/>
    </source>
</evidence>
<dbReference type="Pfam" id="PF02785">
    <property type="entry name" value="Biotin_carb_C"/>
    <property type="match status" value="1"/>
</dbReference>